<evidence type="ECO:0000313" key="1">
    <source>
        <dbReference type="EMBL" id="KYN22029.1"/>
    </source>
</evidence>
<dbReference type="Gene3D" id="3.30.420.10">
    <property type="entry name" value="Ribonuclease H-like superfamily/Ribonuclease H"/>
    <property type="match status" value="1"/>
</dbReference>
<dbReference type="Proteomes" id="UP000078492">
    <property type="component" value="Unassembled WGS sequence"/>
</dbReference>
<organism evidence="1 2">
    <name type="scientific">Trachymyrmex cornetzi</name>
    <dbReference type="NCBI Taxonomy" id="471704"/>
    <lineage>
        <taxon>Eukaryota</taxon>
        <taxon>Metazoa</taxon>
        <taxon>Ecdysozoa</taxon>
        <taxon>Arthropoda</taxon>
        <taxon>Hexapoda</taxon>
        <taxon>Insecta</taxon>
        <taxon>Pterygota</taxon>
        <taxon>Neoptera</taxon>
        <taxon>Endopterygota</taxon>
        <taxon>Hymenoptera</taxon>
        <taxon>Apocrita</taxon>
        <taxon>Aculeata</taxon>
        <taxon>Formicoidea</taxon>
        <taxon>Formicidae</taxon>
        <taxon>Myrmicinae</taxon>
        <taxon>Trachymyrmex</taxon>
    </lineage>
</organism>
<dbReference type="EMBL" id="KQ979276">
    <property type="protein sequence ID" value="KYN22029.1"/>
    <property type="molecule type" value="Genomic_DNA"/>
</dbReference>
<dbReference type="AlphaFoldDB" id="A0A151JAW7"/>
<dbReference type="GO" id="GO:0003676">
    <property type="term" value="F:nucleic acid binding"/>
    <property type="evidence" value="ECO:0007669"/>
    <property type="project" value="InterPro"/>
</dbReference>
<sequence>MVKNSHTVVFNSTGCQVYDSEDCSVSGKIIVTAAINRLEWPADSPDLNPSEHLWDNLICINNNFSIISFDVVSMYTNIPPTQEFLRAISIIINSTFLNLTIKFFNRFLACPLFLDIEQSLYKRRISEMIHIKSQTRSINNQSNTEGLPDVYLPLLKC</sequence>
<dbReference type="InterPro" id="IPR036397">
    <property type="entry name" value="RNaseH_sf"/>
</dbReference>
<reference evidence="1 2" key="1">
    <citation type="submission" date="2015-09" db="EMBL/GenBank/DDBJ databases">
        <title>Trachymyrmex cornetzi WGS genome.</title>
        <authorList>
            <person name="Nygaard S."/>
            <person name="Hu H."/>
            <person name="Boomsma J."/>
            <person name="Zhang G."/>
        </authorList>
    </citation>
    <scope>NUCLEOTIDE SEQUENCE [LARGE SCALE GENOMIC DNA]</scope>
    <source>
        <strain evidence="1">Tcor2-1</strain>
        <tissue evidence="1">Whole body</tissue>
    </source>
</reference>
<keyword evidence="2" id="KW-1185">Reference proteome</keyword>
<evidence type="ECO:0000313" key="2">
    <source>
        <dbReference type="Proteomes" id="UP000078492"/>
    </source>
</evidence>
<gene>
    <name evidence="1" type="ORF">ALC57_05584</name>
</gene>
<name>A0A151JAW7_9HYME</name>
<accession>A0A151JAW7</accession>
<protein>
    <submittedName>
        <fullName evidence="1">Uncharacterized protein</fullName>
    </submittedName>
</protein>
<proteinExistence type="predicted"/>